<feature type="region of interest" description="Disordered" evidence="4">
    <location>
        <begin position="579"/>
        <end position="642"/>
    </location>
</feature>
<reference evidence="6" key="1">
    <citation type="submission" date="2020-05" db="EMBL/GenBank/DDBJ databases">
        <title>Phylogenomic resolution of chytrid fungi.</title>
        <authorList>
            <person name="Stajich J.E."/>
            <person name="Amses K."/>
            <person name="Simmons R."/>
            <person name="Seto K."/>
            <person name="Myers J."/>
            <person name="Bonds A."/>
            <person name="Quandt C.A."/>
            <person name="Barry K."/>
            <person name="Liu P."/>
            <person name="Grigoriev I."/>
            <person name="Longcore J.E."/>
            <person name="James T.Y."/>
        </authorList>
    </citation>
    <scope>NUCLEOTIDE SEQUENCE</scope>
    <source>
        <strain evidence="6">JEL0513</strain>
    </source>
</reference>
<keyword evidence="7" id="KW-1185">Reference proteome</keyword>
<dbReference type="PROSITE" id="PS52035">
    <property type="entry name" value="PEPTIDASE_M14"/>
    <property type="match status" value="1"/>
</dbReference>
<dbReference type="Gene3D" id="2.60.40.3120">
    <property type="match status" value="1"/>
</dbReference>
<sequence>MASKKVPSSLSSKNALSASALKKKGKDTSAPVNSSQLTVPKSKTKKVVPSNRSGSSTFASNATSNSINNFVSSSISKELDDAITGYTVNANPSKLGFSGMILPNMQYLYRLSKYRTFGSGSTDFIQHHFQHGNNISPPSSFLAAKAFDQLAALLAEPILLQPQQYQQQQQQPQNAHDLNTVHVNLSAKEICINNNINSPPFIALSRNCSDPVINVSTASVSPTLTSERDLRRRVVKTCLEIKRILDKESSNTSSAATAILIADSPLHKIFFSKYSSASGVSILLKCIKIVPDVDICIIVTNLILRIITSTSDITSSIAFLARKNASTAIITCLVGITSSTGYASGTSDKQQLWSINSKISTVNSRRKDDAVGSSSATTNGSGVKNSSSLPSGVPSFAARSDEAITNIFNIIMKLAKYDAKLSLIARLHGSIDIVVDIVKKWHDRKDTTSVFLGLQVLRVFAFKNGSLQNCDSARKSTLRLLKAVVETSLRKCIFELPFELMKFSAAGRKEFNLTDGLEILTSSLEELIQQTDISISFATNTTATIPSLLVAVLRAAVAEADLPFINQIQHRHFEIAVDSNENQPQSDALKSKSQLKKQNSGTVLFPQTTAATQEKLSDSTPIPTPTTPRRKKRTNTSKLFKQNSNTQLLNEISSSASSSSNIAISATFSPEEEVHLESLCPEMPWFCSDSDNKTEFQHENLPVLPTRILKSVFPTTFNISTAPFVLNRDPDDYRPSLKFHGAPTPLTIAVAATSINGTAAPSLQPQIKSPTPKEAEFQSKKSNNMLRRTIYEQTSRILKPGFFSDLIVYDAMNESVAADIAVKNPDELQFESRFESGNLQLAIKVQPTEYDLVLQCDIGSKPGRHNQWFYFSVKNMIPSVSYKFNIINMSKGNSQFGEGMQPVIYSKKEGVWRRGGENICFYKNHYRKPDLFAKSDETSTSAFSGNAENFQQHQNQYQEQQQFPQLSDNKFAISTPTYSTLTFHLKNQHQDDTLFIAYHYPYTVSDLTLYLDYQQQGGDSERNFEVIEGKTCSKFNNRCRRQALCSSVGGNTVELLTITAFDCASIADFPMNNRIYVHPGERVIQFLLSDDETANILRQKCVFKIVPMLNPDGVIAGNHRCGLAGTDLNRAWQNPSATKTPTIYWTKKLWNYLIECCGKRPLVSCDFHGHSKKKNIFIFGCENGPGLNDGIEKIFPSLLATLNPVFDPLNCKYTVEKSKESTARVVMWRELGVVGSYTLESSYCGADVGEKKGQQFQISDLEKVGVDFCCAVWASLGIFEGRVPVTIPKKDKEKSVAVQPAAIMAVATAKNSLGRFSLGLDGAGSDSSCDDDK</sequence>
<evidence type="ECO:0000313" key="7">
    <source>
        <dbReference type="Proteomes" id="UP001211907"/>
    </source>
</evidence>
<dbReference type="SUPFAM" id="SSF53187">
    <property type="entry name" value="Zn-dependent exopeptidases"/>
    <property type="match status" value="1"/>
</dbReference>
<feature type="region of interest" description="Disordered" evidence="4">
    <location>
        <begin position="364"/>
        <end position="391"/>
    </location>
</feature>
<feature type="domain" description="Peptidase M14" evidence="5">
    <location>
        <begin position="1000"/>
        <end position="1276"/>
    </location>
</feature>
<feature type="compositionally biased region" description="Polar residues" evidence="4">
    <location>
        <begin position="372"/>
        <end position="390"/>
    </location>
</feature>
<feature type="compositionally biased region" description="Polar residues" evidence="4">
    <location>
        <begin position="599"/>
        <end position="614"/>
    </location>
</feature>
<feature type="compositionally biased region" description="Polar residues" evidence="4">
    <location>
        <begin position="579"/>
        <end position="588"/>
    </location>
</feature>
<dbReference type="InterPro" id="IPR000834">
    <property type="entry name" value="Peptidase_M14"/>
</dbReference>
<dbReference type="Pfam" id="PF00246">
    <property type="entry name" value="Peptidase_M14"/>
    <property type="match status" value="1"/>
</dbReference>
<comment type="caution">
    <text evidence="6">The sequence shown here is derived from an EMBL/GenBank/DDBJ whole genome shotgun (WGS) entry which is preliminary data.</text>
</comment>
<accession>A0AAD5T2A0</accession>
<dbReference type="EMBL" id="JADGJH010000657">
    <property type="protein sequence ID" value="KAJ3124674.1"/>
    <property type="molecule type" value="Genomic_DNA"/>
</dbReference>
<evidence type="ECO:0000256" key="2">
    <source>
        <dbReference type="ARBA" id="ARBA00005988"/>
    </source>
</evidence>
<evidence type="ECO:0000256" key="3">
    <source>
        <dbReference type="PROSITE-ProRule" id="PRU01379"/>
    </source>
</evidence>
<dbReference type="Gene3D" id="3.40.630.10">
    <property type="entry name" value="Zn peptidases"/>
    <property type="match status" value="1"/>
</dbReference>
<comment type="similarity">
    <text evidence="2 3">Belongs to the peptidase M14 family.</text>
</comment>
<feature type="active site" description="Proton donor/acceptor" evidence="3">
    <location>
        <position position="1240"/>
    </location>
</feature>
<dbReference type="GO" id="GO:0008270">
    <property type="term" value="F:zinc ion binding"/>
    <property type="evidence" value="ECO:0007669"/>
    <property type="project" value="InterPro"/>
</dbReference>
<evidence type="ECO:0000259" key="5">
    <source>
        <dbReference type="PROSITE" id="PS52035"/>
    </source>
</evidence>
<dbReference type="InterPro" id="IPR050821">
    <property type="entry name" value="Cytosolic_carboxypeptidase"/>
</dbReference>
<name>A0AAD5T2A0_9FUNG</name>
<comment type="cofactor">
    <cofactor evidence="1">
        <name>Zn(2+)</name>
        <dbReference type="ChEBI" id="CHEBI:29105"/>
    </cofactor>
</comment>
<dbReference type="PANTHER" id="PTHR12756">
    <property type="entry name" value="CYTOSOLIC CARBOXYPEPTIDASE"/>
    <property type="match status" value="1"/>
</dbReference>
<feature type="compositionally biased region" description="Low complexity" evidence="4">
    <location>
        <begin position="47"/>
        <end position="59"/>
    </location>
</feature>
<dbReference type="GO" id="GO:0006508">
    <property type="term" value="P:proteolysis"/>
    <property type="evidence" value="ECO:0007669"/>
    <property type="project" value="InterPro"/>
</dbReference>
<dbReference type="PANTHER" id="PTHR12756:SF11">
    <property type="entry name" value="CYTOSOLIC CARBOXYPEPTIDASE 1"/>
    <property type="match status" value="1"/>
</dbReference>
<dbReference type="InterPro" id="IPR040626">
    <property type="entry name" value="Pepdidase_M14_N"/>
</dbReference>
<feature type="region of interest" description="Disordered" evidence="4">
    <location>
        <begin position="1"/>
        <end position="59"/>
    </location>
</feature>
<evidence type="ECO:0000256" key="1">
    <source>
        <dbReference type="ARBA" id="ARBA00001947"/>
    </source>
</evidence>
<organism evidence="6 7">
    <name type="scientific">Physocladia obscura</name>
    <dbReference type="NCBI Taxonomy" id="109957"/>
    <lineage>
        <taxon>Eukaryota</taxon>
        <taxon>Fungi</taxon>
        <taxon>Fungi incertae sedis</taxon>
        <taxon>Chytridiomycota</taxon>
        <taxon>Chytridiomycota incertae sedis</taxon>
        <taxon>Chytridiomycetes</taxon>
        <taxon>Chytridiales</taxon>
        <taxon>Chytriomycetaceae</taxon>
        <taxon>Physocladia</taxon>
    </lineage>
</organism>
<proteinExistence type="inferred from homology"/>
<dbReference type="Pfam" id="PF18027">
    <property type="entry name" value="Pepdidase_M14_N"/>
    <property type="match status" value="1"/>
</dbReference>
<dbReference type="Proteomes" id="UP001211907">
    <property type="component" value="Unassembled WGS sequence"/>
</dbReference>
<keyword evidence="6" id="KW-0378">Hydrolase</keyword>
<protein>
    <submittedName>
        <fullName evidence="6">Cytosolic carboxypeptidase 1</fullName>
    </submittedName>
</protein>
<feature type="compositionally biased region" description="Low complexity" evidence="4">
    <location>
        <begin position="8"/>
        <end position="20"/>
    </location>
</feature>
<evidence type="ECO:0000313" key="6">
    <source>
        <dbReference type="EMBL" id="KAJ3124674.1"/>
    </source>
</evidence>
<evidence type="ECO:0000256" key="4">
    <source>
        <dbReference type="SAM" id="MobiDB-lite"/>
    </source>
</evidence>
<dbReference type="GO" id="GO:0004181">
    <property type="term" value="F:metallocarboxypeptidase activity"/>
    <property type="evidence" value="ECO:0007669"/>
    <property type="project" value="InterPro"/>
</dbReference>
<keyword evidence="6" id="KW-0645">Protease</keyword>
<keyword evidence="6" id="KW-0121">Carboxypeptidase</keyword>
<gene>
    <name evidence="6" type="primary">AGTPBP1</name>
    <name evidence="6" type="ORF">HK100_011148</name>
</gene>